<gene>
    <name evidence="2" type="ORF">B0T22DRAFT_371720</name>
</gene>
<comment type="caution">
    <text evidence="2">The sequence shown here is derived from an EMBL/GenBank/DDBJ whole genome shotgun (WGS) entry which is preliminary data.</text>
</comment>
<feature type="compositionally biased region" description="Basic and acidic residues" evidence="1">
    <location>
        <begin position="444"/>
        <end position="463"/>
    </location>
</feature>
<feature type="compositionally biased region" description="Polar residues" evidence="1">
    <location>
        <begin position="272"/>
        <end position="284"/>
    </location>
</feature>
<sequence length="518" mass="55700">MARTRTKAKVQAVKPILKKLSQTRSEKNSLDLNRGWEDQSVEQLDNLEWAGESYLGRRSYSARDVSFALSNALGPVDDGSVGTGTATVSAGAGGGSIRTKFQHNRSTSQASTGSGPRGAFVHPFQQTPRGATPPLSYANSTASFDNVRDYSPTITENEDDDEGLPHSSHHTHHHHHHHHHHHRTAPLPSVSQPNLRRPSLASQRTTSNSDITSPPAPLRSNTSRSVAASSRLAHGSLSVNTSHSDLQLNPSVNGLDSPTGSIGGTIAPPSLASPNSSGSAAQMSPIRSSLEAAGFPRLRSRSELDAASRAEGLRAARRRFEERERAKEEKYDRELIKKRERRDNREATRIEKESAGRKSSLSLDGLRPSATRKTTSNSLSTASAVVAMASASTRSGGESLGKSSIGKSSMTNSLKRNDSSVSFWGGSGVPETGSLATGNGSPGKKVDDSNAEKQMEFVSRKYESVPGQAPPAFGTNVDDVRFEPARPRRTSTAKRRTQTYWAGFVLWLRTKLLRLGGG</sequence>
<reference evidence="2" key="2">
    <citation type="submission" date="2023-06" db="EMBL/GenBank/DDBJ databases">
        <authorList>
            <consortium name="Lawrence Berkeley National Laboratory"/>
            <person name="Haridas S."/>
            <person name="Hensen N."/>
            <person name="Bonometti L."/>
            <person name="Westerberg I."/>
            <person name="Brannstrom I.O."/>
            <person name="Guillou S."/>
            <person name="Cros-Aarteil S."/>
            <person name="Calhoun S."/>
            <person name="Kuo A."/>
            <person name="Mondo S."/>
            <person name="Pangilinan J."/>
            <person name="Riley R."/>
            <person name="Labutti K."/>
            <person name="Andreopoulos B."/>
            <person name="Lipzen A."/>
            <person name="Chen C."/>
            <person name="Yanf M."/>
            <person name="Daum C."/>
            <person name="Ng V."/>
            <person name="Clum A."/>
            <person name="Steindorff A."/>
            <person name="Ohm R."/>
            <person name="Martin F."/>
            <person name="Silar P."/>
            <person name="Natvig D."/>
            <person name="Lalanne C."/>
            <person name="Gautier V."/>
            <person name="Ament-Velasquez S.L."/>
            <person name="Kruys A."/>
            <person name="Hutchinson M.I."/>
            <person name="Powell A.J."/>
            <person name="Barry K."/>
            <person name="Miller A.N."/>
            <person name="Grigoriev I.V."/>
            <person name="Debuchy R."/>
            <person name="Gladieux P."/>
            <person name="Thoren M.H."/>
            <person name="Johannesson H."/>
        </authorList>
    </citation>
    <scope>NUCLEOTIDE SEQUENCE</scope>
    <source>
        <strain evidence="2">CBS 314.62</strain>
    </source>
</reference>
<evidence type="ECO:0000256" key="1">
    <source>
        <dbReference type="SAM" id="MobiDB-lite"/>
    </source>
</evidence>
<feature type="compositionally biased region" description="Polar residues" evidence="1">
    <location>
        <begin position="104"/>
        <end position="114"/>
    </location>
</feature>
<dbReference type="EMBL" id="JAULSO010000001">
    <property type="protein sequence ID" value="KAK3693505.1"/>
    <property type="molecule type" value="Genomic_DNA"/>
</dbReference>
<keyword evidence="3" id="KW-1185">Reference proteome</keyword>
<organism evidence="2 3">
    <name type="scientific">Podospora appendiculata</name>
    <dbReference type="NCBI Taxonomy" id="314037"/>
    <lineage>
        <taxon>Eukaryota</taxon>
        <taxon>Fungi</taxon>
        <taxon>Dikarya</taxon>
        <taxon>Ascomycota</taxon>
        <taxon>Pezizomycotina</taxon>
        <taxon>Sordariomycetes</taxon>
        <taxon>Sordariomycetidae</taxon>
        <taxon>Sordariales</taxon>
        <taxon>Podosporaceae</taxon>
        <taxon>Podospora</taxon>
    </lineage>
</organism>
<proteinExistence type="predicted"/>
<name>A0AAE1CGI0_9PEZI</name>
<feature type="compositionally biased region" description="Polar residues" evidence="1">
    <location>
        <begin position="219"/>
        <end position="228"/>
    </location>
</feature>
<feature type="region of interest" description="Disordered" evidence="1">
    <location>
        <begin position="342"/>
        <end position="479"/>
    </location>
</feature>
<feature type="compositionally biased region" description="Polar residues" evidence="1">
    <location>
        <begin position="189"/>
        <end position="212"/>
    </location>
</feature>
<dbReference type="Proteomes" id="UP001270362">
    <property type="component" value="Unassembled WGS sequence"/>
</dbReference>
<feature type="compositionally biased region" description="Basic and acidic residues" evidence="1">
    <location>
        <begin position="342"/>
        <end position="356"/>
    </location>
</feature>
<dbReference type="AlphaFoldDB" id="A0AAE1CGI0"/>
<feature type="compositionally biased region" description="Polar residues" evidence="1">
    <location>
        <begin position="401"/>
        <end position="422"/>
    </location>
</feature>
<evidence type="ECO:0000313" key="3">
    <source>
        <dbReference type="Proteomes" id="UP001270362"/>
    </source>
</evidence>
<feature type="compositionally biased region" description="Polar residues" evidence="1">
    <location>
        <begin position="237"/>
        <end position="260"/>
    </location>
</feature>
<feature type="compositionally biased region" description="Low complexity" evidence="1">
    <location>
        <begin position="378"/>
        <end position="393"/>
    </location>
</feature>
<evidence type="ECO:0000313" key="2">
    <source>
        <dbReference type="EMBL" id="KAK3693505.1"/>
    </source>
</evidence>
<accession>A0AAE1CGI0</accession>
<protein>
    <submittedName>
        <fullName evidence="2">Uncharacterized protein</fullName>
    </submittedName>
</protein>
<reference evidence="2" key="1">
    <citation type="journal article" date="2023" name="Mol. Phylogenet. Evol.">
        <title>Genome-scale phylogeny and comparative genomics of the fungal order Sordariales.</title>
        <authorList>
            <person name="Hensen N."/>
            <person name="Bonometti L."/>
            <person name="Westerberg I."/>
            <person name="Brannstrom I.O."/>
            <person name="Guillou S."/>
            <person name="Cros-Aarteil S."/>
            <person name="Calhoun S."/>
            <person name="Haridas S."/>
            <person name="Kuo A."/>
            <person name="Mondo S."/>
            <person name="Pangilinan J."/>
            <person name="Riley R."/>
            <person name="LaButti K."/>
            <person name="Andreopoulos B."/>
            <person name="Lipzen A."/>
            <person name="Chen C."/>
            <person name="Yan M."/>
            <person name="Daum C."/>
            <person name="Ng V."/>
            <person name="Clum A."/>
            <person name="Steindorff A."/>
            <person name="Ohm R.A."/>
            <person name="Martin F."/>
            <person name="Silar P."/>
            <person name="Natvig D.O."/>
            <person name="Lalanne C."/>
            <person name="Gautier V."/>
            <person name="Ament-Velasquez S.L."/>
            <person name="Kruys A."/>
            <person name="Hutchinson M.I."/>
            <person name="Powell A.J."/>
            <person name="Barry K."/>
            <person name="Miller A.N."/>
            <person name="Grigoriev I.V."/>
            <person name="Debuchy R."/>
            <person name="Gladieux P."/>
            <person name="Hiltunen Thoren M."/>
            <person name="Johannesson H."/>
        </authorList>
    </citation>
    <scope>NUCLEOTIDE SEQUENCE</scope>
    <source>
        <strain evidence="2">CBS 314.62</strain>
    </source>
</reference>
<feature type="compositionally biased region" description="Basic residues" evidence="1">
    <location>
        <begin position="167"/>
        <end position="184"/>
    </location>
</feature>
<feature type="region of interest" description="Disordered" evidence="1">
    <location>
        <begin position="87"/>
        <end position="284"/>
    </location>
</feature>